<dbReference type="InterPro" id="IPR040410">
    <property type="entry name" value="UPF0658_Golgi"/>
</dbReference>
<keyword evidence="1" id="KW-1133">Transmembrane helix</keyword>
<dbReference type="OrthoDB" id="2448307at2759"/>
<name>A0A9W8AZ91_9FUNG</name>
<keyword evidence="1" id="KW-0812">Transmembrane</keyword>
<comment type="caution">
    <text evidence="2">The sequence shown here is derived from an EMBL/GenBank/DDBJ whole genome shotgun (WGS) entry which is preliminary data.</text>
</comment>
<keyword evidence="3" id="KW-1185">Reference proteome</keyword>
<evidence type="ECO:0000256" key="1">
    <source>
        <dbReference type="SAM" id="Phobius"/>
    </source>
</evidence>
<proteinExistence type="predicted"/>
<gene>
    <name evidence="2" type="ORF">H4R34_005214</name>
</gene>
<dbReference type="EMBL" id="JANBQB010000909">
    <property type="protein sequence ID" value="KAJ1973020.1"/>
    <property type="molecule type" value="Genomic_DNA"/>
</dbReference>
<evidence type="ECO:0000313" key="3">
    <source>
        <dbReference type="Proteomes" id="UP001151582"/>
    </source>
</evidence>
<dbReference type="PANTHER" id="PTHR34391">
    <property type="entry name" value="UPF0658 GOLGI APPARATUS MEMBRANE PROTEIN C1952.10C-RELATED"/>
    <property type="match status" value="1"/>
</dbReference>
<dbReference type="AlphaFoldDB" id="A0A9W8AZ91"/>
<evidence type="ECO:0000313" key="2">
    <source>
        <dbReference type="EMBL" id="KAJ1973020.1"/>
    </source>
</evidence>
<protein>
    <submittedName>
        <fullName evidence="2">Uncharacterized protein</fullName>
    </submittedName>
</protein>
<sequence>PVMILFMIGLLACMAYFIYRIVRIYDISQTDRYKNTEKFLTFFAVVSLLTTAVTFFQSIICYRNFDKGLKPHLAGQKDEKVDYDDYPPVRMTLDA</sequence>
<dbReference type="GO" id="GO:0005794">
    <property type="term" value="C:Golgi apparatus"/>
    <property type="evidence" value="ECO:0007669"/>
    <property type="project" value="TreeGrafter"/>
</dbReference>
<dbReference type="PANTHER" id="PTHR34391:SF1">
    <property type="entry name" value="UPF0658 GOLGI APPARATUS MEMBRANE PROTEIN C1952.10C-RELATED"/>
    <property type="match status" value="1"/>
</dbReference>
<dbReference type="Proteomes" id="UP001151582">
    <property type="component" value="Unassembled WGS sequence"/>
</dbReference>
<accession>A0A9W8AZ91</accession>
<reference evidence="2" key="1">
    <citation type="submission" date="2022-07" db="EMBL/GenBank/DDBJ databases">
        <title>Phylogenomic reconstructions and comparative analyses of Kickxellomycotina fungi.</title>
        <authorList>
            <person name="Reynolds N.K."/>
            <person name="Stajich J.E."/>
            <person name="Barry K."/>
            <person name="Grigoriev I.V."/>
            <person name="Crous P."/>
            <person name="Smith M.E."/>
        </authorList>
    </citation>
    <scope>NUCLEOTIDE SEQUENCE</scope>
    <source>
        <strain evidence="2">RSA 567</strain>
    </source>
</reference>
<feature type="non-terminal residue" evidence="2">
    <location>
        <position position="1"/>
    </location>
</feature>
<organism evidence="2 3">
    <name type="scientific">Dimargaris verticillata</name>
    <dbReference type="NCBI Taxonomy" id="2761393"/>
    <lineage>
        <taxon>Eukaryota</taxon>
        <taxon>Fungi</taxon>
        <taxon>Fungi incertae sedis</taxon>
        <taxon>Zoopagomycota</taxon>
        <taxon>Kickxellomycotina</taxon>
        <taxon>Dimargaritomycetes</taxon>
        <taxon>Dimargaritales</taxon>
        <taxon>Dimargaritaceae</taxon>
        <taxon>Dimargaris</taxon>
    </lineage>
</organism>
<keyword evidence="1" id="KW-0472">Membrane</keyword>
<feature type="transmembrane region" description="Helical" evidence="1">
    <location>
        <begin position="39"/>
        <end position="62"/>
    </location>
</feature>